<dbReference type="PROSITE" id="PS00211">
    <property type="entry name" value="ABC_TRANSPORTER_1"/>
    <property type="match status" value="1"/>
</dbReference>
<dbReference type="FunFam" id="3.40.50.300:FF:000134">
    <property type="entry name" value="Iron-enterobactin ABC transporter ATP-binding protein"/>
    <property type="match status" value="1"/>
</dbReference>
<evidence type="ECO:0000313" key="5">
    <source>
        <dbReference type="EMBL" id="QNQ89575.1"/>
    </source>
</evidence>
<reference evidence="5 6" key="1">
    <citation type="submission" date="2019-12" db="EMBL/GenBank/DDBJ databases">
        <title>Corynebacterium sp. nov., isolated from feces of the Anser Albifrons in China.</title>
        <authorList>
            <person name="Liu Q."/>
        </authorList>
    </citation>
    <scope>NUCLEOTIDE SEQUENCE [LARGE SCALE GENOMIC DNA]</scope>
    <source>
        <strain evidence="5 6">4H37-19</strain>
    </source>
</reference>
<dbReference type="InterPro" id="IPR027417">
    <property type="entry name" value="P-loop_NTPase"/>
</dbReference>
<dbReference type="InterPro" id="IPR017871">
    <property type="entry name" value="ABC_transporter-like_CS"/>
</dbReference>
<keyword evidence="3 5" id="KW-0067">ATP-binding</keyword>
<dbReference type="SUPFAM" id="SSF52540">
    <property type="entry name" value="P-loop containing nucleoside triphosphate hydrolases"/>
    <property type="match status" value="1"/>
</dbReference>
<evidence type="ECO:0000256" key="2">
    <source>
        <dbReference type="ARBA" id="ARBA00022741"/>
    </source>
</evidence>
<evidence type="ECO:0000259" key="4">
    <source>
        <dbReference type="PROSITE" id="PS50893"/>
    </source>
</evidence>
<dbReference type="PANTHER" id="PTHR42794">
    <property type="entry name" value="HEMIN IMPORT ATP-BINDING PROTEIN HMUV"/>
    <property type="match status" value="1"/>
</dbReference>
<dbReference type="KEGG" id="cpoy:GP475_02200"/>
<dbReference type="GO" id="GO:0005524">
    <property type="term" value="F:ATP binding"/>
    <property type="evidence" value="ECO:0007669"/>
    <property type="project" value="UniProtKB-KW"/>
</dbReference>
<keyword evidence="1" id="KW-0813">Transport</keyword>
<dbReference type="Proteomes" id="UP000516320">
    <property type="component" value="Chromosome"/>
</dbReference>
<sequence>MIDFHDIGLSRGEKTLLHGVSGIIHDGETVGIVGPNGAGKTTLLKVLYKALRADRGNVVVDGDDIAALGRKHIARRMAVVAQHEDNALPLTVKDSVQLGRLAQHNALNYGSPKDQDAVRSALVSVGLDHCGERLISELSGGELQRVLIARAIVQEASHLLLDEPTNHLDIHHQFAILKMVKNLGKTSVVVLHDLNLAAHYCDRVVLLNRGEIVAQGSPEKVFDPALISEIYHIHAQVIAIQGKRHLVFEDHHP</sequence>
<dbReference type="EMBL" id="CP046884">
    <property type="protein sequence ID" value="QNQ89575.1"/>
    <property type="molecule type" value="Genomic_DNA"/>
</dbReference>
<protein>
    <submittedName>
        <fullName evidence="5">ATP-binding cassette domain-containing protein</fullName>
    </submittedName>
</protein>
<dbReference type="Gene3D" id="3.40.50.300">
    <property type="entry name" value="P-loop containing nucleotide triphosphate hydrolases"/>
    <property type="match status" value="1"/>
</dbReference>
<keyword evidence="2" id="KW-0547">Nucleotide-binding</keyword>
<proteinExistence type="predicted"/>
<evidence type="ECO:0000313" key="6">
    <source>
        <dbReference type="Proteomes" id="UP000516320"/>
    </source>
</evidence>
<evidence type="ECO:0000256" key="3">
    <source>
        <dbReference type="ARBA" id="ARBA00022840"/>
    </source>
</evidence>
<dbReference type="GO" id="GO:0016887">
    <property type="term" value="F:ATP hydrolysis activity"/>
    <property type="evidence" value="ECO:0007669"/>
    <property type="project" value="InterPro"/>
</dbReference>
<accession>A0A7H0SM00</accession>
<dbReference type="PROSITE" id="PS50893">
    <property type="entry name" value="ABC_TRANSPORTER_2"/>
    <property type="match status" value="1"/>
</dbReference>
<evidence type="ECO:0000256" key="1">
    <source>
        <dbReference type="ARBA" id="ARBA00022448"/>
    </source>
</evidence>
<keyword evidence="6" id="KW-1185">Reference proteome</keyword>
<gene>
    <name evidence="5" type="ORF">GP475_02200</name>
</gene>
<dbReference type="RefSeq" id="WP_187975029.1">
    <property type="nucleotide sequence ID" value="NZ_CP046884.1"/>
</dbReference>
<feature type="domain" description="ABC transporter" evidence="4">
    <location>
        <begin position="2"/>
        <end position="234"/>
    </location>
</feature>
<dbReference type="AlphaFoldDB" id="A0A7H0SM00"/>
<dbReference type="Pfam" id="PF00005">
    <property type="entry name" value="ABC_tran"/>
    <property type="match status" value="1"/>
</dbReference>
<dbReference type="CDD" id="cd03214">
    <property type="entry name" value="ABC_Iron-Siderophores_B12_Hemin"/>
    <property type="match status" value="1"/>
</dbReference>
<name>A0A7H0SM00_9CORY</name>
<organism evidence="5 6">
    <name type="scientific">Corynebacterium poyangense</name>
    <dbReference type="NCBI Taxonomy" id="2684405"/>
    <lineage>
        <taxon>Bacteria</taxon>
        <taxon>Bacillati</taxon>
        <taxon>Actinomycetota</taxon>
        <taxon>Actinomycetes</taxon>
        <taxon>Mycobacteriales</taxon>
        <taxon>Corynebacteriaceae</taxon>
        <taxon>Corynebacterium</taxon>
    </lineage>
</organism>
<dbReference type="InterPro" id="IPR003593">
    <property type="entry name" value="AAA+_ATPase"/>
</dbReference>
<dbReference type="SMART" id="SM00382">
    <property type="entry name" value="AAA"/>
    <property type="match status" value="1"/>
</dbReference>
<dbReference type="PANTHER" id="PTHR42794:SF2">
    <property type="entry name" value="ABC TRANSPORTER ATP-BINDING PROTEIN"/>
    <property type="match status" value="1"/>
</dbReference>
<dbReference type="InterPro" id="IPR003439">
    <property type="entry name" value="ABC_transporter-like_ATP-bd"/>
</dbReference>